<evidence type="ECO:0000256" key="1">
    <source>
        <dbReference type="ARBA" id="ARBA00022884"/>
    </source>
</evidence>
<feature type="compositionally biased region" description="Polar residues" evidence="2">
    <location>
        <begin position="132"/>
        <end position="144"/>
    </location>
</feature>
<name>A0ABU3GRT3_9SPHI</name>
<dbReference type="PROSITE" id="PS50102">
    <property type="entry name" value="RRM"/>
    <property type="match status" value="1"/>
</dbReference>
<gene>
    <name evidence="4" type="ORF">QE417_001549</name>
</gene>
<organism evidence="4 5">
    <name type="scientific">Mucilaginibacter terrae</name>
    <dbReference type="NCBI Taxonomy" id="1955052"/>
    <lineage>
        <taxon>Bacteria</taxon>
        <taxon>Pseudomonadati</taxon>
        <taxon>Bacteroidota</taxon>
        <taxon>Sphingobacteriia</taxon>
        <taxon>Sphingobacteriales</taxon>
        <taxon>Sphingobacteriaceae</taxon>
        <taxon>Mucilaginibacter</taxon>
    </lineage>
</organism>
<dbReference type="SUPFAM" id="SSF54928">
    <property type="entry name" value="RNA-binding domain, RBD"/>
    <property type="match status" value="1"/>
</dbReference>
<feature type="compositionally biased region" description="Low complexity" evidence="2">
    <location>
        <begin position="96"/>
        <end position="109"/>
    </location>
</feature>
<dbReference type="InterPro" id="IPR000504">
    <property type="entry name" value="RRM_dom"/>
</dbReference>
<evidence type="ECO:0000313" key="4">
    <source>
        <dbReference type="EMBL" id="MDT3402477.1"/>
    </source>
</evidence>
<evidence type="ECO:0000259" key="3">
    <source>
        <dbReference type="PROSITE" id="PS50102"/>
    </source>
</evidence>
<evidence type="ECO:0000256" key="2">
    <source>
        <dbReference type="SAM" id="MobiDB-lite"/>
    </source>
</evidence>
<dbReference type="InterPro" id="IPR052462">
    <property type="entry name" value="SLIRP/GR-RBP-like"/>
</dbReference>
<dbReference type="PANTHER" id="PTHR48027">
    <property type="entry name" value="HETEROGENEOUS NUCLEAR RIBONUCLEOPROTEIN 87F-RELATED"/>
    <property type="match status" value="1"/>
</dbReference>
<keyword evidence="1" id="KW-0694">RNA-binding</keyword>
<reference evidence="5" key="1">
    <citation type="submission" date="2023-07" db="EMBL/GenBank/DDBJ databases">
        <title>Functional and genomic diversity of the sorghum phyllosphere microbiome.</title>
        <authorList>
            <person name="Shade A."/>
        </authorList>
    </citation>
    <scope>NUCLEOTIDE SEQUENCE [LARGE SCALE GENOMIC DNA]</scope>
    <source>
        <strain evidence="5">SORGH_AS_0422</strain>
    </source>
</reference>
<dbReference type="InterPro" id="IPR012677">
    <property type="entry name" value="Nucleotide-bd_a/b_plait_sf"/>
</dbReference>
<accession>A0ABU3GRT3</accession>
<proteinExistence type="predicted"/>
<feature type="region of interest" description="Disordered" evidence="2">
    <location>
        <begin position="77"/>
        <end position="144"/>
    </location>
</feature>
<comment type="caution">
    <text evidence="4">The sequence shown here is derived from an EMBL/GenBank/DDBJ whole genome shotgun (WGS) entry which is preliminary data.</text>
</comment>
<evidence type="ECO:0000313" key="5">
    <source>
        <dbReference type="Proteomes" id="UP001258315"/>
    </source>
</evidence>
<dbReference type="EMBL" id="JAVLVU010000001">
    <property type="protein sequence ID" value="MDT3402477.1"/>
    <property type="molecule type" value="Genomic_DNA"/>
</dbReference>
<dbReference type="SMART" id="SM00360">
    <property type="entry name" value="RRM"/>
    <property type="match status" value="1"/>
</dbReference>
<feature type="compositionally biased region" description="Polar residues" evidence="2">
    <location>
        <begin position="110"/>
        <end position="125"/>
    </location>
</feature>
<keyword evidence="5" id="KW-1185">Reference proteome</keyword>
<protein>
    <submittedName>
        <fullName evidence="4">RNA recognition motif-containing protein</fullName>
    </submittedName>
</protein>
<feature type="domain" description="RRM" evidence="3">
    <location>
        <begin position="8"/>
        <end position="87"/>
    </location>
</feature>
<dbReference type="Gene3D" id="3.30.70.330">
    <property type="match status" value="1"/>
</dbReference>
<dbReference type="Pfam" id="PF00076">
    <property type="entry name" value="RRM_1"/>
    <property type="match status" value="1"/>
</dbReference>
<sequence length="144" mass="16298">MFIKTSIIKIFIAKLPLNYDETDIATLFITYGDIATINLITDRETGRSMGYAFVEMLNDEDALNAISHLDKKTVGHNKHLAVSQATERPKPTDAFNRNNNNSGGDYNRGTNNYQRGHSSNQNTNYYKDRNYNGYNHSEGNPLSE</sequence>
<dbReference type="InterPro" id="IPR035979">
    <property type="entry name" value="RBD_domain_sf"/>
</dbReference>
<dbReference type="Proteomes" id="UP001258315">
    <property type="component" value="Unassembled WGS sequence"/>
</dbReference>
<dbReference type="RefSeq" id="WP_311948991.1">
    <property type="nucleotide sequence ID" value="NZ_JAVLVU010000001.1"/>
</dbReference>